<feature type="compositionally biased region" description="Basic and acidic residues" evidence="1">
    <location>
        <begin position="9"/>
        <end position="66"/>
    </location>
</feature>
<feature type="compositionally biased region" description="Basic and acidic residues" evidence="1">
    <location>
        <begin position="91"/>
        <end position="115"/>
    </location>
</feature>
<evidence type="ECO:0000256" key="1">
    <source>
        <dbReference type="SAM" id="MobiDB-lite"/>
    </source>
</evidence>
<feature type="compositionally biased region" description="Basic residues" evidence="1">
    <location>
        <begin position="67"/>
        <end position="81"/>
    </location>
</feature>
<evidence type="ECO:0000313" key="2">
    <source>
        <dbReference type="EMBL" id="KAG2323354.1"/>
    </source>
</evidence>
<accession>A0A8X7W3V0</accession>
<protein>
    <submittedName>
        <fullName evidence="2">Uncharacterized protein</fullName>
    </submittedName>
</protein>
<sequence length="256" mass="29086">MNNGSSPKCQDKSKKMKKSKELKECSDEETVEHKQVPENENPKTDAKEEKPSHGTSDKKDEKEKSSRCKKCKAKAKMMKKKLKEESDEEDEKQKQKTDSNEEKGSKVTSDVKAEKETSIITWRHKSTKKENGHGKNSFSVNPPCQTARSMYHGGPNLSNRWNMYAPPRVLYPAFAKGPMYGQCGGGGGPFQPYQSMNPAAMYRGALMSPYPPMAAAAMYPPYWQSRPFSDANPITRYTSYRDNYTTYGDNYSYFFI</sequence>
<evidence type="ECO:0000313" key="3">
    <source>
        <dbReference type="Proteomes" id="UP000886595"/>
    </source>
</evidence>
<proteinExistence type="predicted"/>
<gene>
    <name evidence="2" type="ORF">Bca52824_016567</name>
</gene>
<comment type="caution">
    <text evidence="2">The sequence shown here is derived from an EMBL/GenBank/DDBJ whole genome shotgun (WGS) entry which is preliminary data.</text>
</comment>
<keyword evidence="3" id="KW-1185">Reference proteome</keyword>
<feature type="region of interest" description="Disordered" evidence="1">
    <location>
        <begin position="1"/>
        <end position="115"/>
    </location>
</feature>
<dbReference type="EMBL" id="JAAMPC010000003">
    <property type="protein sequence ID" value="KAG2323354.1"/>
    <property type="molecule type" value="Genomic_DNA"/>
</dbReference>
<organism evidence="2 3">
    <name type="scientific">Brassica carinata</name>
    <name type="common">Ethiopian mustard</name>
    <name type="synonym">Abyssinian cabbage</name>
    <dbReference type="NCBI Taxonomy" id="52824"/>
    <lineage>
        <taxon>Eukaryota</taxon>
        <taxon>Viridiplantae</taxon>
        <taxon>Streptophyta</taxon>
        <taxon>Embryophyta</taxon>
        <taxon>Tracheophyta</taxon>
        <taxon>Spermatophyta</taxon>
        <taxon>Magnoliopsida</taxon>
        <taxon>eudicotyledons</taxon>
        <taxon>Gunneridae</taxon>
        <taxon>Pentapetalae</taxon>
        <taxon>rosids</taxon>
        <taxon>malvids</taxon>
        <taxon>Brassicales</taxon>
        <taxon>Brassicaceae</taxon>
        <taxon>Brassiceae</taxon>
        <taxon>Brassica</taxon>
    </lineage>
</organism>
<dbReference type="OrthoDB" id="1113237at2759"/>
<dbReference type="Proteomes" id="UP000886595">
    <property type="component" value="Unassembled WGS sequence"/>
</dbReference>
<dbReference type="AlphaFoldDB" id="A0A8X7W3V0"/>
<name>A0A8X7W3V0_BRACI</name>
<reference evidence="2 3" key="1">
    <citation type="submission" date="2020-02" db="EMBL/GenBank/DDBJ databases">
        <authorList>
            <person name="Ma Q."/>
            <person name="Huang Y."/>
            <person name="Song X."/>
            <person name="Pei D."/>
        </authorList>
    </citation>
    <scope>NUCLEOTIDE SEQUENCE [LARGE SCALE GENOMIC DNA]</scope>
    <source>
        <strain evidence="2">Sxm20200214</strain>
        <tissue evidence="2">Leaf</tissue>
    </source>
</reference>